<evidence type="ECO:0000313" key="1">
    <source>
        <dbReference type="EMBL" id="GAG87519.1"/>
    </source>
</evidence>
<feature type="non-terminal residue" evidence="1">
    <location>
        <position position="1"/>
    </location>
</feature>
<gene>
    <name evidence="1" type="ORF">S01H4_30382</name>
</gene>
<proteinExistence type="predicted"/>
<accession>X1AWQ6</accession>
<reference evidence="1" key="1">
    <citation type="journal article" date="2014" name="Front. Microbiol.">
        <title>High frequency of phylogenetically diverse reductive dehalogenase-homologous genes in deep subseafloor sedimentary metagenomes.</title>
        <authorList>
            <person name="Kawai M."/>
            <person name="Futagami T."/>
            <person name="Toyoda A."/>
            <person name="Takaki Y."/>
            <person name="Nishi S."/>
            <person name="Hori S."/>
            <person name="Arai W."/>
            <person name="Tsubouchi T."/>
            <person name="Morono Y."/>
            <person name="Uchiyama I."/>
            <person name="Ito T."/>
            <person name="Fujiyama A."/>
            <person name="Inagaki F."/>
            <person name="Takami H."/>
        </authorList>
    </citation>
    <scope>NUCLEOTIDE SEQUENCE</scope>
    <source>
        <strain evidence="1">Expedition CK06-06</strain>
    </source>
</reference>
<dbReference type="EMBL" id="BART01015676">
    <property type="protein sequence ID" value="GAG87519.1"/>
    <property type="molecule type" value="Genomic_DNA"/>
</dbReference>
<protein>
    <submittedName>
        <fullName evidence="1">Uncharacterized protein</fullName>
    </submittedName>
</protein>
<comment type="caution">
    <text evidence="1">The sequence shown here is derived from an EMBL/GenBank/DDBJ whole genome shotgun (WGS) entry which is preliminary data.</text>
</comment>
<organism evidence="1">
    <name type="scientific">marine sediment metagenome</name>
    <dbReference type="NCBI Taxonomy" id="412755"/>
    <lineage>
        <taxon>unclassified sequences</taxon>
        <taxon>metagenomes</taxon>
        <taxon>ecological metagenomes</taxon>
    </lineage>
</organism>
<sequence>FYNRLNQKKIDVPYFQPALRSWLPKVPMYLMFGPIEERKYFSKEEILRIYTNIYSVIYHKSEKSLKKLFRRLNVVDLPNRIDLISLDSIVQLK</sequence>
<name>X1AWQ6_9ZZZZ</name>
<dbReference type="AlphaFoldDB" id="X1AWQ6"/>